<evidence type="ECO:0008006" key="4">
    <source>
        <dbReference type="Google" id="ProtNLM"/>
    </source>
</evidence>
<name>A0ABP9HDY6_9ACTN</name>
<sequence length="97" mass="9401">MFSTSTPSPSSPTVQIPNPAAALPPGAAEEVALLLSWLKGIGIVGGAAGLVICGIMMTVGRRNRSAMAADGAAGIPWVLGGISLVSFGAGVVGAVVS</sequence>
<accession>A0ABP9HDY6</accession>
<evidence type="ECO:0000313" key="2">
    <source>
        <dbReference type="EMBL" id="GAA4968793.1"/>
    </source>
</evidence>
<keyword evidence="1" id="KW-0812">Transmembrane</keyword>
<organism evidence="2 3">
    <name type="scientific">Kineococcus glutinatus</name>
    <dbReference type="NCBI Taxonomy" id="1070872"/>
    <lineage>
        <taxon>Bacteria</taxon>
        <taxon>Bacillati</taxon>
        <taxon>Actinomycetota</taxon>
        <taxon>Actinomycetes</taxon>
        <taxon>Kineosporiales</taxon>
        <taxon>Kineosporiaceae</taxon>
        <taxon>Kineococcus</taxon>
    </lineage>
</organism>
<reference evidence="3" key="1">
    <citation type="journal article" date="2019" name="Int. J. Syst. Evol. Microbiol.">
        <title>The Global Catalogue of Microorganisms (GCM) 10K type strain sequencing project: providing services to taxonomists for standard genome sequencing and annotation.</title>
        <authorList>
            <consortium name="The Broad Institute Genomics Platform"/>
            <consortium name="The Broad Institute Genome Sequencing Center for Infectious Disease"/>
            <person name="Wu L."/>
            <person name="Ma J."/>
        </authorList>
    </citation>
    <scope>NUCLEOTIDE SEQUENCE [LARGE SCALE GENOMIC DNA]</scope>
    <source>
        <strain evidence="3">JCM 18126</strain>
    </source>
</reference>
<keyword evidence="1" id="KW-1133">Transmembrane helix</keyword>
<evidence type="ECO:0000256" key="1">
    <source>
        <dbReference type="SAM" id="Phobius"/>
    </source>
</evidence>
<comment type="caution">
    <text evidence="2">The sequence shown here is derived from an EMBL/GenBank/DDBJ whole genome shotgun (WGS) entry which is preliminary data.</text>
</comment>
<feature type="transmembrane region" description="Helical" evidence="1">
    <location>
        <begin position="72"/>
        <end position="96"/>
    </location>
</feature>
<protein>
    <recommendedName>
        <fullName evidence="4">Integral membrane protein</fullName>
    </recommendedName>
</protein>
<proteinExistence type="predicted"/>
<dbReference type="Proteomes" id="UP001501195">
    <property type="component" value="Unassembled WGS sequence"/>
</dbReference>
<gene>
    <name evidence="2" type="ORF">GCM10023225_08880</name>
</gene>
<keyword evidence="3" id="KW-1185">Reference proteome</keyword>
<dbReference type="RefSeq" id="WP_345711169.1">
    <property type="nucleotide sequence ID" value="NZ_BAABIL010000112.1"/>
</dbReference>
<dbReference type="EMBL" id="BAABIL010000112">
    <property type="protein sequence ID" value="GAA4968793.1"/>
    <property type="molecule type" value="Genomic_DNA"/>
</dbReference>
<feature type="transmembrane region" description="Helical" evidence="1">
    <location>
        <begin position="40"/>
        <end position="60"/>
    </location>
</feature>
<keyword evidence="1" id="KW-0472">Membrane</keyword>
<evidence type="ECO:0000313" key="3">
    <source>
        <dbReference type="Proteomes" id="UP001501195"/>
    </source>
</evidence>